<organism evidence="2 3">
    <name type="scientific">Austropuccinia psidii MF-1</name>
    <dbReference type="NCBI Taxonomy" id="1389203"/>
    <lineage>
        <taxon>Eukaryota</taxon>
        <taxon>Fungi</taxon>
        <taxon>Dikarya</taxon>
        <taxon>Basidiomycota</taxon>
        <taxon>Pucciniomycotina</taxon>
        <taxon>Pucciniomycetes</taxon>
        <taxon>Pucciniales</taxon>
        <taxon>Sphaerophragmiaceae</taxon>
        <taxon>Austropuccinia</taxon>
    </lineage>
</organism>
<accession>A0A9Q3ER90</accession>
<feature type="compositionally biased region" description="Basic and acidic residues" evidence="1">
    <location>
        <begin position="101"/>
        <end position="118"/>
    </location>
</feature>
<feature type="region of interest" description="Disordered" evidence="1">
    <location>
        <begin position="83"/>
        <end position="143"/>
    </location>
</feature>
<keyword evidence="3" id="KW-1185">Reference proteome</keyword>
<reference evidence="2" key="1">
    <citation type="submission" date="2021-03" db="EMBL/GenBank/DDBJ databases">
        <title>Draft genome sequence of rust myrtle Austropuccinia psidii MF-1, a brazilian biotype.</title>
        <authorList>
            <person name="Quecine M.C."/>
            <person name="Pachon D.M.R."/>
            <person name="Bonatelli M.L."/>
            <person name="Correr F.H."/>
            <person name="Franceschini L.M."/>
            <person name="Leite T.F."/>
            <person name="Margarido G.R.A."/>
            <person name="Almeida C.A."/>
            <person name="Ferrarezi J.A."/>
            <person name="Labate C.A."/>
        </authorList>
    </citation>
    <scope>NUCLEOTIDE SEQUENCE</scope>
    <source>
        <strain evidence="2">MF-1</strain>
    </source>
</reference>
<dbReference type="Proteomes" id="UP000765509">
    <property type="component" value="Unassembled WGS sequence"/>
</dbReference>
<evidence type="ECO:0000313" key="2">
    <source>
        <dbReference type="EMBL" id="MBW0527985.1"/>
    </source>
</evidence>
<proteinExistence type="predicted"/>
<gene>
    <name evidence="2" type="ORF">O181_067700</name>
</gene>
<comment type="caution">
    <text evidence="2">The sequence shown here is derived from an EMBL/GenBank/DDBJ whole genome shotgun (WGS) entry which is preliminary data.</text>
</comment>
<protein>
    <submittedName>
        <fullName evidence="2">Uncharacterized protein</fullName>
    </submittedName>
</protein>
<dbReference type="EMBL" id="AVOT02033981">
    <property type="protein sequence ID" value="MBW0527985.1"/>
    <property type="molecule type" value="Genomic_DNA"/>
</dbReference>
<name>A0A9Q3ER90_9BASI</name>
<evidence type="ECO:0000313" key="3">
    <source>
        <dbReference type="Proteomes" id="UP000765509"/>
    </source>
</evidence>
<sequence length="143" mass="16818">MINIDPSVIMENKDITKHNIQSSKIEIRKSEQEFLKELIQEQKEESETYLPERNNLFHIPTSKMDPIFKEYLQQPKTFNRNRKVKKQIPPGNKSIKQRMTAAKESDINKNKDLIKPKSNDSTNTRNNIEQDFSGKPSSVKWNM</sequence>
<evidence type="ECO:0000256" key="1">
    <source>
        <dbReference type="SAM" id="MobiDB-lite"/>
    </source>
</evidence>
<feature type="compositionally biased region" description="Polar residues" evidence="1">
    <location>
        <begin position="119"/>
        <end position="143"/>
    </location>
</feature>
<dbReference type="AlphaFoldDB" id="A0A9Q3ER90"/>